<evidence type="ECO:0000313" key="10">
    <source>
        <dbReference type="Proteomes" id="UP001596058"/>
    </source>
</evidence>
<dbReference type="Proteomes" id="UP001596058">
    <property type="component" value="Unassembled WGS sequence"/>
</dbReference>
<sequence length="223" mass="23672">MKWRLALGTIRAHRASHLASASVMATGTALLAAFASLLETGLATGRDSGFLITLPAILGGWTVAFGVVSTVSLTIEHRERELALLRSIAATPRQIRQSVVLETVVVALPAIALGLLPGVGLGSIVLGQLVDDGLVGPGAVLESGRRPLRTLNPPPRPSPLRVGVQSHLIRFVVLRQAGVYSPVRRRVTRSVTRCESRPQMGRRATRSVTPCESRASERTGEAS</sequence>
<keyword evidence="2" id="KW-1003">Cell membrane</keyword>
<feature type="transmembrane region" description="Helical" evidence="7">
    <location>
        <begin position="95"/>
        <end position="116"/>
    </location>
</feature>
<proteinExistence type="predicted"/>
<evidence type="ECO:0000256" key="5">
    <source>
        <dbReference type="ARBA" id="ARBA00023136"/>
    </source>
</evidence>
<evidence type="ECO:0000313" key="9">
    <source>
        <dbReference type="EMBL" id="MFC5833334.1"/>
    </source>
</evidence>
<name>A0ABW1D5N7_9ACTN</name>
<organism evidence="9 10">
    <name type="scientific">Nonomuraea insulae</name>
    <dbReference type="NCBI Taxonomy" id="1616787"/>
    <lineage>
        <taxon>Bacteria</taxon>
        <taxon>Bacillati</taxon>
        <taxon>Actinomycetota</taxon>
        <taxon>Actinomycetes</taxon>
        <taxon>Streptosporangiales</taxon>
        <taxon>Streptosporangiaceae</taxon>
        <taxon>Nonomuraea</taxon>
    </lineage>
</organism>
<evidence type="ECO:0000256" key="3">
    <source>
        <dbReference type="ARBA" id="ARBA00022692"/>
    </source>
</evidence>
<gene>
    <name evidence="9" type="ORF">ACFPZ3_56600</name>
</gene>
<comment type="subcellular location">
    <subcellularLocation>
        <location evidence="1">Cell membrane</location>
        <topology evidence="1">Multi-pass membrane protein</topology>
    </subcellularLocation>
</comment>
<evidence type="ECO:0000256" key="4">
    <source>
        <dbReference type="ARBA" id="ARBA00022989"/>
    </source>
</evidence>
<evidence type="ECO:0000259" key="8">
    <source>
        <dbReference type="Pfam" id="PF02687"/>
    </source>
</evidence>
<evidence type="ECO:0000256" key="6">
    <source>
        <dbReference type="SAM" id="MobiDB-lite"/>
    </source>
</evidence>
<keyword evidence="10" id="KW-1185">Reference proteome</keyword>
<evidence type="ECO:0000256" key="7">
    <source>
        <dbReference type="SAM" id="Phobius"/>
    </source>
</evidence>
<evidence type="ECO:0000256" key="1">
    <source>
        <dbReference type="ARBA" id="ARBA00004651"/>
    </source>
</evidence>
<reference evidence="10" key="1">
    <citation type="journal article" date="2019" name="Int. J. Syst. Evol. Microbiol.">
        <title>The Global Catalogue of Microorganisms (GCM) 10K type strain sequencing project: providing services to taxonomists for standard genome sequencing and annotation.</title>
        <authorList>
            <consortium name="The Broad Institute Genomics Platform"/>
            <consortium name="The Broad Institute Genome Sequencing Center for Infectious Disease"/>
            <person name="Wu L."/>
            <person name="Ma J."/>
        </authorList>
    </citation>
    <scope>NUCLEOTIDE SEQUENCE [LARGE SCALE GENOMIC DNA]</scope>
    <source>
        <strain evidence="10">CCUG 53903</strain>
    </source>
</reference>
<feature type="region of interest" description="Disordered" evidence="6">
    <location>
        <begin position="191"/>
        <end position="223"/>
    </location>
</feature>
<dbReference type="Pfam" id="PF02687">
    <property type="entry name" value="FtsX"/>
    <property type="match status" value="1"/>
</dbReference>
<keyword evidence="3 7" id="KW-0812">Transmembrane</keyword>
<feature type="compositionally biased region" description="Basic and acidic residues" evidence="6">
    <location>
        <begin position="214"/>
        <end position="223"/>
    </location>
</feature>
<accession>A0ABW1D5N7</accession>
<feature type="transmembrane region" description="Helical" evidence="7">
    <location>
        <begin position="50"/>
        <end position="75"/>
    </location>
</feature>
<keyword evidence="5 7" id="KW-0472">Membrane</keyword>
<keyword evidence="4 7" id="KW-1133">Transmembrane helix</keyword>
<dbReference type="InterPro" id="IPR003838">
    <property type="entry name" value="ABC3_permease_C"/>
</dbReference>
<dbReference type="RefSeq" id="WP_379522761.1">
    <property type="nucleotide sequence ID" value="NZ_JBHSPA010000092.1"/>
</dbReference>
<evidence type="ECO:0000256" key="2">
    <source>
        <dbReference type="ARBA" id="ARBA00022475"/>
    </source>
</evidence>
<feature type="domain" description="ABC3 transporter permease C-terminal" evidence="8">
    <location>
        <begin position="63"/>
        <end position="128"/>
    </location>
</feature>
<protein>
    <submittedName>
        <fullName evidence="9">FtsX-like permease family protein</fullName>
    </submittedName>
</protein>
<dbReference type="EMBL" id="JBHSPA010000092">
    <property type="protein sequence ID" value="MFC5833334.1"/>
    <property type="molecule type" value="Genomic_DNA"/>
</dbReference>
<feature type="transmembrane region" description="Helical" evidence="7">
    <location>
        <begin position="21"/>
        <end position="38"/>
    </location>
</feature>
<comment type="caution">
    <text evidence="9">The sequence shown here is derived from an EMBL/GenBank/DDBJ whole genome shotgun (WGS) entry which is preliminary data.</text>
</comment>